<reference evidence="2 3" key="1">
    <citation type="submission" date="2019-09" db="EMBL/GenBank/DDBJ databases">
        <title>Genome sequence of Adhaeribacter sp. M2.</title>
        <authorList>
            <person name="Srinivasan S."/>
        </authorList>
    </citation>
    <scope>NUCLEOTIDE SEQUENCE [LARGE SCALE GENOMIC DNA]</scope>
    <source>
        <strain evidence="2 3">M2</strain>
    </source>
</reference>
<proteinExistence type="predicted"/>
<evidence type="ECO:0000256" key="1">
    <source>
        <dbReference type="SAM" id="MobiDB-lite"/>
    </source>
</evidence>
<evidence type="ECO:0000313" key="3">
    <source>
        <dbReference type="Proteomes" id="UP000326570"/>
    </source>
</evidence>
<feature type="compositionally biased region" description="Polar residues" evidence="1">
    <location>
        <begin position="85"/>
        <end position="99"/>
    </location>
</feature>
<dbReference type="Proteomes" id="UP000326570">
    <property type="component" value="Unassembled WGS sequence"/>
</dbReference>
<accession>A0A5N1IRT8</accession>
<evidence type="ECO:0000313" key="2">
    <source>
        <dbReference type="EMBL" id="KAA9332885.1"/>
    </source>
</evidence>
<sequence>MAVLRKVSFKRLEWQPDTFKYIDTAAIENGYFHKWVDEVWPSADGKMKPVTLALIEAENGEVVKANPTTVTFQGKSEDPDKNRSVESLQKQALESQEKI</sequence>
<feature type="region of interest" description="Disordered" evidence="1">
    <location>
        <begin position="71"/>
        <end position="99"/>
    </location>
</feature>
<feature type="compositionally biased region" description="Basic and acidic residues" evidence="1">
    <location>
        <begin position="75"/>
        <end position="84"/>
    </location>
</feature>
<gene>
    <name evidence="2" type="ORF">F0P94_12900</name>
</gene>
<keyword evidence="3" id="KW-1185">Reference proteome</keyword>
<comment type="caution">
    <text evidence="2">The sequence shown here is derived from an EMBL/GenBank/DDBJ whole genome shotgun (WGS) entry which is preliminary data.</text>
</comment>
<organism evidence="2 3">
    <name type="scientific">Adhaeribacter soli</name>
    <dbReference type="NCBI Taxonomy" id="2607655"/>
    <lineage>
        <taxon>Bacteria</taxon>
        <taxon>Pseudomonadati</taxon>
        <taxon>Bacteroidota</taxon>
        <taxon>Cytophagia</taxon>
        <taxon>Cytophagales</taxon>
        <taxon>Hymenobacteraceae</taxon>
        <taxon>Adhaeribacter</taxon>
    </lineage>
</organism>
<dbReference type="EMBL" id="VTWT01000006">
    <property type="protein sequence ID" value="KAA9332885.1"/>
    <property type="molecule type" value="Genomic_DNA"/>
</dbReference>
<dbReference type="RefSeq" id="WP_150904297.1">
    <property type="nucleotide sequence ID" value="NZ_VTWT01000006.1"/>
</dbReference>
<name>A0A5N1IRT8_9BACT</name>
<dbReference type="AlphaFoldDB" id="A0A5N1IRT8"/>
<protein>
    <submittedName>
        <fullName evidence="2">Uncharacterized protein</fullName>
    </submittedName>
</protein>